<keyword evidence="3" id="KW-0645">Protease</keyword>
<name>A0ABT9W4K4_9BACI</name>
<keyword evidence="4" id="KW-1185">Reference proteome</keyword>
<feature type="transmembrane region" description="Helical" evidence="1">
    <location>
        <begin position="122"/>
        <end position="138"/>
    </location>
</feature>
<feature type="domain" description="CAAX prenyl protease 2/Lysostaphin resistance protein A-like" evidence="2">
    <location>
        <begin position="97"/>
        <end position="180"/>
    </location>
</feature>
<gene>
    <name evidence="3" type="ORF">J2S11_004127</name>
</gene>
<dbReference type="GO" id="GO:0006508">
    <property type="term" value="P:proteolysis"/>
    <property type="evidence" value="ECO:0007669"/>
    <property type="project" value="UniProtKB-KW"/>
</dbReference>
<evidence type="ECO:0000256" key="1">
    <source>
        <dbReference type="SAM" id="Phobius"/>
    </source>
</evidence>
<feature type="transmembrane region" description="Helical" evidence="1">
    <location>
        <begin position="167"/>
        <end position="187"/>
    </location>
</feature>
<feature type="transmembrane region" description="Helical" evidence="1">
    <location>
        <begin position="145"/>
        <end position="161"/>
    </location>
</feature>
<keyword evidence="3" id="KW-0378">Hydrolase</keyword>
<feature type="transmembrane region" description="Helical" evidence="1">
    <location>
        <begin position="14"/>
        <end position="37"/>
    </location>
</feature>
<protein>
    <submittedName>
        <fullName evidence="3">Membrane protease YdiL (CAAX protease family)</fullName>
    </submittedName>
</protein>
<reference evidence="3 4" key="1">
    <citation type="submission" date="2023-07" db="EMBL/GenBank/DDBJ databases">
        <title>Genomic Encyclopedia of Type Strains, Phase IV (KMG-IV): sequencing the most valuable type-strain genomes for metagenomic binning, comparative biology and taxonomic classification.</title>
        <authorList>
            <person name="Goeker M."/>
        </authorList>
    </citation>
    <scope>NUCLEOTIDE SEQUENCE [LARGE SCALE GENOMIC DNA]</scope>
    <source>
        <strain evidence="3 4">DSM 12751</strain>
    </source>
</reference>
<sequence>MDMRKQLNQVSNRVLYLNLAVTQAGLALIGGIIYFFFLRQDLPLKELYHFDELGFALLVGAGFAVCVVTLDVVLMKLLPEDYFDDGGVNERLFRDVNVWQIAIIALGVAVVEEFLFRGVLQNLIGLFWSSVIFALLHFRYLKKWLYSVLIIGISLGFGFMYEWTGSLWGMILAHFLIDFILGILIRYRLISFEK</sequence>
<dbReference type="GO" id="GO:0008233">
    <property type="term" value="F:peptidase activity"/>
    <property type="evidence" value="ECO:0007669"/>
    <property type="project" value="UniProtKB-KW"/>
</dbReference>
<keyword evidence="1" id="KW-0812">Transmembrane</keyword>
<evidence type="ECO:0000313" key="3">
    <source>
        <dbReference type="EMBL" id="MDQ0168175.1"/>
    </source>
</evidence>
<feature type="transmembrane region" description="Helical" evidence="1">
    <location>
        <begin position="53"/>
        <end position="75"/>
    </location>
</feature>
<feature type="transmembrane region" description="Helical" evidence="1">
    <location>
        <begin position="96"/>
        <end position="116"/>
    </location>
</feature>
<organism evidence="3 4">
    <name type="scientific">Caldalkalibacillus horti</name>
    <dbReference type="NCBI Taxonomy" id="77523"/>
    <lineage>
        <taxon>Bacteria</taxon>
        <taxon>Bacillati</taxon>
        <taxon>Bacillota</taxon>
        <taxon>Bacilli</taxon>
        <taxon>Bacillales</taxon>
        <taxon>Bacillaceae</taxon>
        <taxon>Caldalkalibacillus</taxon>
    </lineage>
</organism>
<dbReference type="Proteomes" id="UP001235840">
    <property type="component" value="Unassembled WGS sequence"/>
</dbReference>
<dbReference type="RefSeq" id="WP_307397723.1">
    <property type="nucleotide sequence ID" value="NZ_BAAADK010000020.1"/>
</dbReference>
<dbReference type="EMBL" id="JAUSTY010000025">
    <property type="protein sequence ID" value="MDQ0168175.1"/>
    <property type="molecule type" value="Genomic_DNA"/>
</dbReference>
<proteinExistence type="predicted"/>
<dbReference type="Pfam" id="PF02517">
    <property type="entry name" value="Rce1-like"/>
    <property type="match status" value="1"/>
</dbReference>
<accession>A0ABT9W4K4</accession>
<evidence type="ECO:0000259" key="2">
    <source>
        <dbReference type="Pfam" id="PF02517"/>
    </source>
</evidence>
<evidence type="ECO:0000313" key="4">
    <source>
        <dbReference type="Proteomes" id="UP001235840"/>
    </source>
</evidence>
<keyword evidence="1" id="KW-0472">Membrane</keyword>
<comment type="caution">
    <text evidence="3">The sequence shown here is derived from an EMBL/GenBank/DDBJ whole genome shotgun (WGS) entry which is preliminary data.</text>
</comment>
<dbReference type="InterPro" id="IPR003675">
    <property type="entry name" value="Rce1/LyrA-like_dom"/>
</dbReference>
<keyword evidence="1" id="KW-1133">Transmembrane helix</keyword>